<name>A0ACB8UEZ8_9APHY</name>
<dbReference type="EMBL" id="MU274902">
    <property type="protein sequence ID" value="KAI0092992.1"/>
    <property type="molecule type" value="Genomic_DNA"/>
</dbReference>
<gene>
    <name evidence="1" type="ORF">BDY19DRAFT_1053531</name>
</gene>
<comment type="caution">
    <text evidence="1">The sequence shown here is derived from an EMBL/GenBank/DDBJ whole genome shotgun (WGS) entry which is preliminary data.</text>
</comment>
<sequence>MCAGRHLAYDSVWLAMSRILATFTISEERDEDGGIVQPDITFATGFTRHPEPFLCEIHPRDDKARDLIQSIVD</sequence>
<evidence type="ECO:0000313" key="1">
    <source>
        <dbReference type="EMBL" id="KAI0092992.1"/>
    </source>
</evidence>
<reference evidence="1" key="1">
    <citation type="journal article" date="2021" name="Environ. Microbiol.">
        <title>Gene family expansions and transcriptome signatures uncover fungal adaptations to wood decay.</title>
        <authorList>
            <person name="Hage H."/>
            <person name="Miyauchi S."/>
            <person name="Viragh M."/>
            <person name="Drula E."/>
            <person name="Min B."/>
            <person name="Chaduli D."/>
            <person name="Navarro D."/>
            <person name="Favel A."/>
            <person name="Norest M."/>
            <person name="Lesage-Meessen L."/>
            <person name="Balint B."/>
            <person name="Merenyi Z."/>
            <person name="de Eugenio L."/>
            <person name="Morin E."/>
            <person name="Martinez A.T."/>
            <person name="Baldrian P."/>
            <person name="Stursova M."/>
            <person name="Martinez M.J."/>
            <person name="Novotny C."/>
            <person name="Magnuson J.K."/>
            <person name="Spatafora J.W."/>
            <person name="Maurice S."/>
            <person name="Pangilinan J."/>
            <person name="Andreopoulos W."/>
            <person name="LaButti K."/>
            <person name="Hundley H."/>
            <person name="Na H."/>
            <person name="Kuo A."/>
            <person name="Barry K."/>
            <person name="Lipzen A."/>
            <person name="Henrissat B."/>
            <person name="Riley R."/>
            <person name="Ahrendt S."/>
            <person name="Nagy L.G."/>
            <person name="Grigoriev I.V."/>
            <person name="Martin F."/>
            <person name="Rosso M.N."/>
        </authorList>
    </citation>
    <scope>NUCLEOTIDE SEQUENCE</scope>
    <source>
        <strain evidence="1">CBS 384.51</strain>
    </source>
</reference>
<proteinExistence type="predicted"/>
<evidence type="ECO:0000313" key="2">
    <source>
        <dbReference type="Proteomes" id="UP001055072"/>
    </source>
</evidence>
<keyword evidence="2" id="KW-1185">Reference proteome</keyword>
<accession>A0ACB8UEZ8</accession>
<dbReference type="Proteomes" id="UP001055072">
    <property type="component" value="Unassembled WGS sequence"/>
</dbReference>
<organism evidence="1 2">
    <name type="scientific">Irpex rosettiformis</name>
    <dbReference type="NCBI Taxonomy" id="378272"/>
    <lineage>
        <taxon>Eukaryota</taxon>
        <taxon>Fungi</taxon>
        <taxon>Dikarya</taxon>
        <taxon>Basidiomycota</taxon>
        <taxon>Agaricomycotina</taxon>
        <taxon>Agaricomycetes</taxon>
        <taxon>Polyporales</taxon>
        <taxon>Irpicaceae</taxon>
        <taxon>Irpex</taxon>
    </lineage>
</organism>
<protein>
    <submittedName>
        <fullName evidence="1">Uncharacterized protein</fullName>
    </submittedName>
</protein>